<evidence type="ECO:0000256" key="1">
    <source>
        <dbReference type="SAM" id="MobiDB-lite"/>
    </source>
</evidence>
<proteinExistence type="predicted"/>
<dbReference type="InterPro" id="IPR032466">
    <property type="entry name" value="Metal_Hydrolase"/>
</dbReference>
<organism evidence="4 5">
    <name type="scientific">Candidatus Lloydbacteria bacterium RIFCSPHIGHO2_02_FULL_51_22</name>
    <dbReference type="NCBI Taxonomy" id="1798663"/>
    <lineage>
        <taxon>Bacteria</taxon>
        <taxon>Candidatus Lloydiibacteriota</taxon>
    </lineage>
</organism>
<accession>A0A1G2DF96</accession>
<dbReference type="GO" id="GO:0016787">
    <property type="term" value="F:hydrolase activity"/>
    <property type="evidence" value="ECO:0007669"/>
    <property type="project" value="InterPro"/>
</dbReference>
<dbReference type="AlphaFoldDB" id="A0A1G2DF96"/>
<evidence type="ECO:0000256" key="2">
    <source>
        <dbReference type="SAM" id="Phobius"/>
    </source>
</evidence>
<keyword evidence="2" id="KW-0472">Membrane</keyword>
<evidence type="ECO:0000313" key="4">
    <source>
        <dbReference type="EMBL" id="OGZ12102.1"/>
    </source>
</evidence>
<gene>
    <name evidence="4" type="ORF">A3D67_02460</name>
</gene>
<reference evidence="4 5" key="1">
    <citation type="journal article" date="2016" name="Nat. Commun.">
        <title>Thousands of microbial genomes shed light on interconnected biogeochemical processes in an aquifer system.</title>
        <authorList>
            <person name="Anantharaman K."/>
            <person name="Brown C.T."/>
            <person name="Hug L.A."/>
            <person name="Sharon I."/>
            <person name="Castelle C.J."/>
            <person name="Probst A.J."/>
            <person name="Thomas B.C."/>
            <person name="Singh A."/>
            <person name="Wilkins M.J."/>
            <person name="Karaoz U."/>
            <person name="Brodie E.L."/>
            <person name="Williams K.H."/>
            <person name="Hubbard S.S."/>
            <person name="Banfield J.F."/>
        </authorList>
    </citation>
    <scope>NUCLEOTIDE SEQUENCE [LARGE SCALE GENOMIC DNA]</scope>
</reference>
<evidence type="ECO:0000313" key="5">
    <source>
        <dbReference type="Proteomes" id="UP000178099"/>
    </source>
</evidence>
<protein>
    <recommendedName>
        <fullName evidence="3">Amidohydrolase-related domain-containing protein</fullName>
    </recommendedName>
</protein>
<dbReference type="Gene3D" id="3.20.20.140">
    <property type="entry name" value="Metal-dependent hydrolases"/>
    <property type="match status" value="1"/>
</dbReference>
<dbReference type="InterPro" id="IPR006680">
    <property type="entry name" value="Amidohydro-rel"/>
</dbReference>
<keyword evidence="2" id="KW-1133">Transmembrane helix</keyword>
<dbReference type="Pfam" id="PF04909">
    <property type="entry name" value="Amidohydro_2"/>
    <property type="match status" value="1"/>
</dbReference>
<evidence type="ECO:0000259" key="3">
    <source>
        <dbReference type="Pfam" id="PF04909"/>
    </source>
</evidence>
<feature type="transmembrane region" description="Helical" evidence="2">
    <location>
        <begin position="12"/>
        <end position="29"/>
    </location>
</feature>
<feature type="region of interest" description="Disordered" evidence="1">
    <location>
        <begin position="41"/>
        <end position="88"/>
    </location>
</feature>
<feature type="compositionally biased region" description="Pro residues" evidence="1">
    <location>
        <begin position="72"/>
        <end position="85"/>
    </location>
</feature>
<sequence>MNLKGFQMRTLLIIVGAVLVLVGGVFLYYTKPVNENKPALVDEQEQSQTMEVSTPAEKPVAQKEAPKAVVTQPPPATPPQAPAPAPSTCDLTLRPKQFNKTPYYTGQLFDAHFHVPNLSEVSINKLLCTSDKEKVKGTILFYWNGQLSLEKRLAEAESIKSASSGKIRVFVAPVQYSLKELGDIESAHKGLFTGYGEMAFYNRGDPSQSYYPKSPDAQQFLDIYALAEKNNFVVMIHPDKGQEQAIENILQKYPTVKFYFHGDEIEGAITGLMDKYPNVYYSIDAVLSRLPFPPADALHLSSSENEYVSKLTQNFSAILEGAVSDWKTKIETHPDRFTWGTDRGGATWHYGEEVSRLFEELSRAFISRLDLSVQEKYAYKNAESLLQK</sequence>
<dbReference type="Proteomes" id="UP000178099">
    <property type="component" value="Unassembled WGS sequence"/>
</dbReference>
<keyword evidence="2" id="KW-0812">Transmembrane</keyword>
<dbReference type="SUPFAM" id="SSF51556">
    <property type="entry name" value="Metallo-dependent hydrolases"/>
    <property type="match status" value="1"/>
</dbReference>
<comment type="caution">
    <text evidence="4">The sequence shown here is derived from an EMBL/GenBank/DDBJ whole genome shotgun (WGS) entry which is preliminary data.</text>
</comment>
<dbReference type="EMBL" id="MHLN01000010">
    <property type="protein sequence ID" value="OGZ12102.1"/>
    <property type="molecule type" value="Genomic_DNA"/>
</dbReference>
<name>A0A1G2DF96_9BACT</name>
<feature type="domain" description="Amidohydrolase-related" evidence="3">
    <location>
        <begin position="213"/>
        <end position="386"/>
    </location>
</feature>